<gene>
    <name evidence="1" type="ORF">ECRASSUSDP1_LOCUS8083</name>
</gene>
<evidence type="ECO:0000313" key="1">
    <source>
        <dbReference type="EMBL" id="CAI2366809.1"/>
    </source>
</evidence>
<evidence type="ECO:0000313" key="2">
    <source>
        <dbReference type="Proteomes" id="UP001295684"/>
    </source>
</evidence>
<protein>
    <submittedName>
        <fullName evidence="1">Uncharacterized protein</fullName>
    </submittedName>
</protein>
<dbReference type="Proteomes" id="UP001295684">
    <property type="component" value="Unassembled WGS sequence"/>
</dbReference>
<sequence length="235" mass="26865">MATAEKYGLCSKTLEQQEKELKKKITSRFKCERYEIVDAPGAQEYHLIIDNSNPTCHAFMKQIIRSKFMQFPDTCVGCYDIVKQDRNIMATEIMKLHIGNKYDRFYLYNNTSRKISLQKISLPLFSICGKTYSEIAIDHFKIGSSQLLKRIVAYSKLLKKISFRGCIFKCKEFTIKEGIWTGLKAISLSSCTDGEGVELTQESETLHIIMKPILGCSPSLEKITVDRKKLTAADF</sequence>
<proteinExistence type="predicted"/>
<comment type="caution">
    <text evidence="1">The sequence shown here is derived from an EMBL/GenBank/DDBJ whole genome shotgun (WGS) entry which is preliminary data.</text>
</comment>
<dbReference type="EMBL" id="CAMPGE010007891">
    <property type="protein sequence ID" value="CAI2366809.1"/>
    <property type="molecule type" value="Genomic_DNA"/>
</dbReference>
<name>A0AAD1UDI8_EUPCR</name>
<keyword evidence="2" id="KW-1185">Reference proteome</keyword>
<dbReference type="AlphaFoldDB" id="A0AAD1UDI8"/>
<reference evidence="1" key="1">
    <citation type="submission" date="2023-07" db="EMBL/GenBank/DDBJ databases">
        <authorList>
            <consortium name="AG Swart"/>
            <person name="Singh M."/>
            <person name="Singh A."/>
            <person name="Seah K."/>
            <person name="Emmerich C."/>
        </authorList>
    </citation>
    <scope>NUCLEOTIDE SEQUENCE</scope>
    <source>
        <strain evidence="1">DP1</strain>
    </source>
</reference>
<organism evidence="1 2">
    <name type="scientific">Euplotes crassus</name>
    <dbReference type="NCBI Taxonomy" id="5936"/>
    <lineage>
        <taxon>Eukaryota</taxon>
        <taxon>Sar</taxon>
        <taxon>Alveolata</taxon>
        <taxon>Ciliophora</taxon>
        <taxon>Intramacronucleata</taxon>
        <taxon>Spirotrichea</taxon>
        <taxon>Hypotrichia</taxon>
        <taxon>Euplotida</taxon>
        <taxon>Euplotidae</taxon>
        <taxon>Moneuplotes</taxon>
    </lineage>
</organism>
<accession>A0AAD1UDI8</accession>